<name>A0A4Y2I5B6_ARAVE</name>
<keyword evidence="1" id="KW-1133">Transmembrane helix</keyword>
<dbReference type="Proteomes" id="UP000499080">
    <property type="component" value="Unassembled WGS sequence"/>
</dbReference>
<evidence type="ECO:0000313" key="2">
    <source>
        <dbReference type="EMBL" id="GBM72346.1"/>
    </source>
</evidence>
<dbReference type="OrthoDB" id="6428917at2759"/>
<keyword evidence="1" id="KW-0812">Transmembrane</keyword>
<protein>
    <submittedName>
        <fullName evidence="2">Uncharacterized protein</fullName>
    </submittedName>
</protein>
<accession>A0A4Y2I5B6</accession>
<reference evidence="2 3" key="1">
    <citation type="journal article" date="2019" name="Sci. Rep.">
        <title>Orb-weaving spider Araneus ventricosus genome elucidates the spidroin gene catalogue.</title>
        <authorList>
            <person name="Kono N."/>
            <person name="Nakamura H."/>
            <person name="Ohtoshi R."/>
            <person name="Moran D.A.P."/>
            <person name="Shinohara A."/>
            <person name="Yoshida Y."/>
            <person name="Fujiwara M."/>
            <person name="Mori M."/>
            <person name="Tomita M."/>
            <person name="Arakawa K."/>
        </authorList>
    </citation>
    <scope>NUCLEOTIDE SEQUENCE [LARGE SCALE GENOMIC DNA]</scope>
</reference>
<proteinExistence type="predicted"/>
<sequence length="155" mass="17988">MEAMDICLATTKEISYLIINHPIYSAIGAFICFMSLLKFYCRLTLGVYDGDQDLTGKTVLITGASAGESLNYAIIQMMRPLKCKREYRHCYQWRLVHKSCRAAVPSEIILKDCIFVFILIGLLFHFENSVINENGKKVKKNVKRRRKINQEFRER</sequence>
<evidence type="ECO:0000313" key="3">
    <source>
        <dbReference type="Proteomes" id="UP000499080"/>
    </source>
</evidence>
<dbReference type="EMBL" id="BGPR01105213">
    <property type="protein sequence ID" value="GBM72346.1"/>
    <property type="molecule type" value="Genomic_DNA"/>
</dbReference>
<comment type="caution">
    <text evidence="2">The sequence shown here is derived from an EMBL/GenBank/DDBJ whole genome shotgun (WGS) entry which is preliminary data.</text>
</comment>
<dbReference type="AlphaFoldDB" id="A0A4Y2I5B6"/>
<organism evidence="2 3">
    <name type="scientific">Araneus ventricosus</name>
    <name type="common">Orbweaver spider</name>
    <name type="synonym">Epeira ventricosa</name>
    <dbReference type="NCBI Taxonomy" id="182803"/>
    <lineage>
        <taxon>Eukaryota</taxon>
        <taxon>Metazoa</taxon>
        <taxon>Ecdysozoa</taxon>
        <taxon>Arthropoda</taxon>
        <taxon>Chelicerata</taxon>
        <taxon>Arachnida</taxon>
        <taxon>Araneae</taxon>
        <taxon>Araneomorphae</taxon>
        <taxon>Entelegynae</taxon>
        <taxon>Araneoidea</taxon>
        <taxon>Araneidae</taxon>
        <taxon>Araneus</taxon>
    </lineage>
</organism>
<keyword evidence="1" id="KW-0472">Membrane</keyword>
<keyword evidence="3" id="KW-1185">Reference proteome</keyword>
<feature type="transmembrane region" description="Helical" evidence="1">
    <location>
        <begin position="23"/>
        <end position="41"/>
    </location>
</feature>
<gene>
    <name evidence="2" type="ORF">AVEN_46523_1</name>
</gene>
<evidence type="ECO:0000256" key="1">
    <source>
        <dbReference type="SAM" id="Phobius"/>
    </source>
</evidence>